<dbReference type="AlphaFoldDB" id="A0A1X9YWF0"/>
<dbReference type="GO" id="GO:0004519">
    <property type="term" value="F:endonuclease activity"/>
    <property type="evidence" value="ECO:0007669"/>
    <property type="project" value="UniProtKB-KW"/>
</dbReference>
<dbReference type="Proteomes" id="UP000266292">
    <property type="component" value="Chromosome"/>
</dbReference>
<dbReference type="CDD" id="cd00085">
    <property type="entry name" value="HNHc"/>
    <property type="match status" value="1"/>
</dbReference>
<evidence type="ECO:0000313" key="2">
    <source>
        <dbReference type="Proteomes" id="UP000266292"/>
    </source>
</evidence>
<proteinExistence type="predicted"/>
<keyword evidence="1" id="KW-0378">Hydrolase</keyword>
<evidence type="ECO:0000313" key="1">
    <source>
        <dbReference type="EMBL" id="ARS37270.1"/>
    </source>
</evidence>
<dbReference type="OrthoDB" id="9154548at2"/>
<keyword evidence="2" id="KW-1185">Reference proteome</keyword>
<keyword evidence="1" id="KW-0255">Endonuclease</keyword>
<name>A0A1X9YWF0_9BACT</name>
<reference evidence="2" key="1">
    <citation type="submission" date="2017-05" db="EMBL/GenBank/DDBJ databases">
        <authorList>
            <person name="Ray J."/>
            <person name="Price M."/>
            <person name="Deutschbauer A."/>
        </authorList>
    </citation>
    <scope>NUCLEOTIDE SEQUENCE [LARGE SCALE GENOMIC DNA]</scope>
    <source>
        <strain evidence="2">DSM 19842</strain>
    </source>
</reference>
<dbReference type="EMBL" id="CP021235">
    <property type="protein sequence ID" value="ARS37270.1"/>
    <property type="molecule type" value="Genomic_DNA"/>
</dbReference>
<protein>
    <submittedName>
        <fullName evidence="1">HNH endonuclease</fullName>
    </submittedName>
</protein>
<accession>A0A1X9YWF0</accession>
<dbReference type="InterPro" id="IPR003615">
    <property type="entry name" value="HNH_nuc"/>
</dbReference>
<dbReference type="STRING" id="709015.GCA_000472485_03753"/>
<dbReference type="RefSeq" id="WP_025608907.1">
    <property type="nucleotide sequence ID" value="NZ_CP021235.1"/>
</dbReference>
<keyword evidence="1" id="KW-0540">Nuclease</keyword>
<sequence>MAKVNKYGLSRTIPETVKRKIRKNSGFGCVICGEAICEYEHVNPEWHEAQSHNPKHMTLLCGSCHSKKTRGILSKDTVKEAMKNPRCRQKGFSFDSLDFGRKSPVVQLGNSTFINPMFLIVVDNVSLLSILPPALKGEPYKLHAYFQNDEEEQTLKIVDNIWYGNAENWDIESKGRVLTIRKKKGDIALQIENVPNEKFIVHKLNMSYEGYKIYGDKKGLRITTPSGNEILTMDFGGKITGRIALNIIKEQLSFNKLIIENANIITKGGAFSNSILKNCNLNMG</sequence>
<organism evidence="1 2">
    <name type="scientific">Pontibacter actiniarum</name>
    <dbReference type="NCBI Taxonomy" id="323450"/>
    <lineage>
        <taxon>Bacteria</taxon>
        <taxon>Pseudomonadati</taxon>
        <taxon>Bacteroidota</taxon>
        <taxon>Cytophagia</taxon>
        <taxon>Cytophagales</taxon>
        <taxon>Hymenobacteraceae</taxon>
        <taxon>Pontibacter</taxon>
    </lineage>
</organism>
<gene>
    <name evidence="1" type="ORF">CA264_18595</name>
</gene>
<dbReference type="KEGG" id="pact:CA264_18595"/>